<reference evidence="3" key="1">
    <citation type="journal article" date="2022" name="Cell">
        <title>Design, construction, and in vivo augmentation of a complex gut microbiome.</title>
        <authorList>
            <person name="Cheng A.G."/>
            <person name="Ho P.Y."/>
            <person name="Aranda-Diaz A."/>
            <person name="Jain S."/>
            <person name="Yu F.B."/>
            <person name="Meng X."/>
            <person name="Wang M."/>
            <person name="Iakiviak M."/>
            <person name="Nagashima K."/>
            <person name="Zhao A."/>
            <person name="Murugkar P."/>
            <person name="Patil A."/>
            <person name="Atabakhsh K."/>
            <person name="Weakley A."/>
            <person name="Yan J."/>
            <person name="Brumbaugh A.R."/>
            <person name="Higginbottom S."/>
            <person name="Dimas A."/>
            <person name="Shiver A.L."/>
            <person name="Deutschbauer A."/>
            <person name="Neff N."/>
            <person name="Sonnenburg J.L."/>
            <person name="Huang K.C."/>
            <person name="Fischbach M.A."/>
        </authorList>
    </citation>
    <scope>NUCLEOTIDE SEQUENCE</scope>
    <source>
        <strain evidence="3">DSM 19829</strain>
    </source>
</reference>
<evidence type="ECO:0000256" key="1">
    <source>
        <dbReference type="SAM" id="MobiDB-lite"/>
    </source>
</evidence>
<keyword evidence="4" id="KW-1185">Reference proteome</keyword>
<organism evidence="3 4">
    <name type="scientific">Ruminococcus gauvreauii</name>
    <dbReference type="NCBI Taxonomy" id="438033"/>
    <lineage>
        <taxon>Bacteria</taxon>
        <taxon>Bacillati</taxon>
        <taxon>Bacillota</taxon>
        <taxon>Clostridia</taxon>
        <taxon>Eubacteriales</taxon>
        <taxon>Oscillospiraceae</taxon>
        <taxon>Ruminococcus</taxon>
    </lineage>
</organism>
<dbReference type="InterPro" id="IPR024232">
    <property type="entry name" value="SpoIIIAH"/>
</dbReference>
<sequence length="230" mass="24884">MKKKIFKKNQIIITALAVMIAVAGYINYSDSRLKTQSAKSSDNSEKTEETADIGDITEEIESLDYDLTDEIAEAAEKENADADSADVNASDADSEDASAQTPGEAVLTGASTYVAQAKISREQVRSQNKETLLEIINNEELSEEEKQSAVESMVTMTDRIEKEAAAESLLEAKGFENVVVNLNGDTADVMVPTADLESSQLAQIEDAVKRKTGVEPQNIVITPMDETVAE</sequence>
<proteinExistence type="predicted"/>
<dbReference type="RefSeq" id="WP_260046585.1">
    <property type="nucleotide sequence ID" value="NZ_CABLBR010000007.1"/>
</dbReference>
<dbReference type="Proteomes" id="UP001060164">
    <property type="component" value="Chromosome"/>
</dbReference>
<protein>
    <submittedName>
        <fullName evidence="3">SpoIIIAH-like family protein</fullName>
    </submittedName>
</protein>
<feature type="transmembrane region" description="Helical" evidence="2">
    <location>
        <begin position="12"/>
        <end position="28"/>
    </location>
</feature>
<evidence type="ECO:0000313" key="3">
    <source>
        <dbReference type="EMBL" id="UWP59882.1"/>
    </source>
</evidence>
<name>A0ABY5VHL0_9FIRM</name>
<evidence type="ECO:0000256" key="2">
    <source>
        <dbReference type="SAM" id="Phobius"/>
    </source>
</evidence>
<keyword evidence="2" id="KW-0812">Transmembrane</keyword>
<gene>
    <name evidence="3" type="ORF">NQ502_02120</name>
</gene>
<accession>A0ABY5VHL0</accession>
<keyword evidence="2" id="KW-1133">Transmembrane helix</keyword>
<evidence type="ECO:0000313" key="4">
    <source>
        <dbReference type="Proteomes" id="UP001060164"/>
    </source>
</evidence>
<dbReference type="Pfam" id="PF12685">
    <property type="entry name" value="SpoIIIAH"/>
    <property type="match status" value="1"/>
</dbReference>
<feature type="region of interest" description="Disordered" evidence="1">
    <location>
        <begin position="35"/>
        <end position="103"/>
    </location>
</feature>
<dbReference type="EMBL" id="CP102290">
    <property type="protein sequence ID" value="UWP59882.1"/>
    <property type="molecule type" value="Genomic_DNA"/>
</dbReference>
<feature type="compositionally biased region" description="Acidic residues" evidence="1">
    <location>
        <begin position="50"/>
        <end position="73"/>
    </location>
</feature>
<dbReference type="Gene3D" id="1.10.287.4300">
    <property type="entry name" value="Stage III sporulation protein AH-like"/>
    <property type="match status" value="1"/>
</dbReference>
<keyword evidence="2" id="KW-0472">Membrane</keyword>
<dbReference type="InterPro" id="IPR038503">
    <property type="entry name" value="SpoIIIAH_sf"/>
</dbReference>